<name>A0A2X0QQ41_BROTH</name>
<gene>
    <name evidence="1" type="ORF">BTBSAS_80089</name>
</gene>
<protein>
    <submittedName>
        <fullName evidence="1">Uncharacterized protein</fullName>
    </submittedName>
</protein>
<reference evidence="2" key="1">
    <citation type="submission" date="2018-04" db="EMBL/GenBank/DDBJ databases">
        <authorList>
            <person name="Illikoud N."/>
        </authorList>
    </citation>
    <scope>NUCLEOTIDE SEQUENCE [LARGE SCALE GENOMIC DNA]</scope>
</reference>
<dbReference type="EMBL" id="OUNC01000078">
    <property type="protein sequence ID" value="SPP30749.1"/>
    <property type="molecule type" value="Genomic_DNA"/>
</dbReference>
<evidence type="ECO:0000313" key="1">
    <source>
        <dbReference type="EMBL" id="SPP30749.1"/>
    </source>
</evidence>
<dbReference type="Proteomes" id="UP000270190">
    <property type="component" value="Unassembled WGS sequence"/>
</dbReference>
<organism evidence="1 2">
    <name type="scientific">Brochothrix thermosphacta</name>
    <name type="common">Microbacterium thermosphactum</name>
    <dbReference type="NCBI Taxonomy" id="2756"/>
    <lineage>
        <taxon>Bacteria</taxon>
        <taxon>Bacillati</taxon>
        <taxon>Bacillota</taxon>
        <taxon>Bacilli</taxon>
        <taxon>Bacillales</taxon>
        <taxon>Listeriaceae</taxon>
        <taxon>Brochothrix</taxon>
    </lineage>
</organism>
<accession>A0A2X0QQ41</accession>
<sequence length="73" mass="8200">MLNCTTYVNYVVKLHVSKKFVAKNRLIAFKGTTFGDPLFIQGVFFTVLVADLSALRGQYGTEIAEAIEYQSFD</sequence>
<dbReference type="AlphaFoldDB" id="A0A2X0QQ41"/>
<evidence type="ECO:0000313" key="2">
    <source>
        <dbReference type="Proteomes" id="UP000270190"/>
    </source>
</evidence>
<proteinExistence type="predicted"/>